<keyword evidence="1" id="KW-1133">Transmembrane helix</keyword>
<proteinExistence type="predicted"/>
<accession>A0A1H9RNA3</accession>
<dbReference type="EMBL" id="FOGI01000005">
    <property type="protein sequence ID" value="SER74300.1"/>
    <property type="molecule type" value="Genomic_DNA"/>
</dbReference>
<sequence>MSTPQTSEPEAVGLGWPQRAGGLNQPRRAAVAAVELVLVAALVWFALWAYDEGTVQLAPVAERPDLDFQHYAGNWIGTAVAAGTLAALLLLDAGRQLALAVRTRSRRA</sequence>
<organism evidence="2 3">
    <name type="scientific">Actinokineospora terrae</name>
    <dbReference type="NCBI Taxonomy" id="155974"/>
    <lineage>
        <taxon>Bacteria</taxon>
        <taxon>Bacillati</taxon>
        <taxon>Actinomycetota</taxon>
        <taxon>Actinomycetes</taxon>
        <taxon>Pseudonocardiales</taxon>
        <taxon>Pseudonocardiaceae</taxon>
        <taxon>Actinokineospora</taxon>
    </lineage>
</organism>
<keyword evidence="1" id="KW-0472">Membrane</keyword>
<protein>
    <submittedName>
        <fullName evidence="2">Uncharacterized protein</fullName>
    </submittedName>
</protein>
<evidence type="ECO:0000256" key="1">
    <source>
        <dbReference type="SAM" id="Phobius"/>
    </source>
</evidence>
<dbReference type="RefSeq" id="WP_092777429.1">
    <property type="nucleotide sequence ID" value="NZ_FOGI01000005.1"/>
</dbReference>
<name>A0A1H9RNA3_9PSEU</name>
<evidence type="ECO:0000313" key="2">
    <source>
        <dbReference type="EMBL" id="SER74300.1"/>
    </source>
</evidence>
<reference evidence="3" key="1">
    <citation type="submission" date="2016-10" db="EMBL/GenBank/DDBJ databases">
        <authorList>
            <person name="Varghese N."/>
            <person name="Submissions S."/>
        </authorList>
    </citation>
    <scope>NUCLEOTIDE SEQUENCE [LARGE SCALE GENOMIC DNA]</scope>
    <source>
        <strain evidence="3">DSM 44260</strain>
    </source>
</reference>
<gene>
    <name evidence="2" type="ORF">SAMN04487818_10511</name>
</gene>
<dbReference type="STRING" id="155974.SAMN04487818_10511"/>
<keyword evidence="3" id="KW-1185">Reference proteome</keyword>
<feature type="transmembrane region" description="Helical" evidence="1">
    <location>
        <begin position="29"/>
        <end position="50"/>
    </location>
</feature>
<feature type="transmembrane region" description="Helical" evidence="1">
    <location>
        <begin position="70"/>
        <end position="91"/>
    </location>
</feature>
<keyword evidence="1" id="KW-0812">Transmembrane</keyword>
<dbReference type="Proteomes" id="UP000199051">
    <property type="component" value="Unassembled WGS sequence"/>
</dbReference>
<evidence type="ECO:0000313" key="3">
    <source>
        <dbReference type="Proteomes" id="UP000199051"/>
    </source>
</evidence>
<dbReference type="AlphaFoldDB" id="A0A1H9RNA3"/>